<dbReference type="Proteomes" id="UP000317650">
    <property type="component" value="Chromosome 8"/>
</dbReference>
<dbReference type="GO" id="GO:0005886">
    <property type="term" value="C:plasma membrane"/>
    <property type="evidence" value="ECO:0007669"/>
    <property type="project" value="TreeGrafter"/>
</dbReference>
<gene>
    <name evidence="5" type="ORF">C4D60_Mb08t16840</name>
</gene>
<evidence type="ECO:0000313" key="6">
    <source>
        <dbReference type="Proteomes" id="UP000317650"/>
    </source>
</evidence>
<feature type="compositionally biased region" description="Pro residues" evidence="3">
    <location>
        <begin position="24"/>
        <end position="34"/>
    </location>
</feature>
<dbReference type="PANTHER" id="PTHR31234:SF68">
    <property type="entry name" value="EXPRESSED PROTEIN"/>
    <property type="match status" value="1"/>
</dbReference>
<evidence type="ECO:0000256" key="1">
    <source>
        <dbReference type="ARBA" id="ARBA00004370"/>
    </source>
</evidence>
<evidence type="ECO:0000256" key="4">
    <source>
        <dbReference type="SAM" id="Phobius"/>
    </source>
</evidence>
<evidence type="ECO:0000256" key="2">
    <source>
        <dbReference type="ARBA" id="ARBA00023136"/>
    </source>
</evidence>
<dbReference type="GO" id="GO:0098542">
    <property type="term" value="P:defense response to other organism"/>
    <property type="evidence" value="ECO:0007669"/>
    <property type="project" value="InterPro"/>
</dbReference>
<sequence>MQPLTTATTSSSSSSSSFLSRSLPPHPALPPPPHMAEQALSCTPPRPTTSTAVTLHDPPPYEADKSDTETTLQIGTYVVQVPKDQIYRVPPPENAHLAEQYRNRDKNERRSPCLGCLKWILGAVLLVLLLVIVITGVILVTVRPGSPTFTVQRLSVSSSPHATTKGSHPKPECDFTMRVRNPSKGMGFSYEAGGKTVVLHKGVHIAAGTTPALFQGPKNTTTFRLVLHGSNMLLTKVIDMSLKGSKDVIPLELAAEFTVKPRVGVVELGATSMYVTCDVRVWTSLAVVYMRVLRSMVDSQPPAPMPSSPPFHWSRGPSYDLPHPTAAASATPSRCGCRCHPITSSCSRETRAPHPTSHAAISTSFTATSKIPKKKKKKAQTLCLTEFCAL</sequence>
<dbReference type="EMBL" id="PYDT01000002">
    <property type="protein sequence ID" value="THU69671.1"/>
    <property type="molecule type" value="Genomic_DNA"/>
</dbReference>
<evidence type="ECO:0000256" key="3">
    <source>
        <dbReference type="SAM" id="MobiDB-lite"/>
    </source>
</evidence>
<dbReference type="AlphaFoldDB" id="A0A4S8K4B3"/>
<feature type="compositionally biased region" description="Low complexity" evidence="3">
    <location>
        <begin position="1"/>
        <end position="23"/>
    </location>
</feature>
<dbReference type="InterPro" id="IPR044839">
    <property type="entry name" value="NDR1-like"/>
</dbReference>
<keyword evidence="4" id="KW-1133">Transmembrane helix</keyword>
<proteinExistence type="predicted"/>
<feature type="transmembrane region" description="Helical" evidence="4">
    <location>
        <begin position="119"/>
        <end position="142"/>
    </location>
</feature>
<keyword evidence="2 4" id="KW-0472">Membrane</keyword>
<comment type="subcellular location">
    <subcellularLocation>
        <location evidence="1">Membrane</location>
    </subcellularLocation>
</comment>
<keyword evidence="4" id="KW-0812">Transmembrane</keyword>
<reference evidence="5 6" key="1">
    <citation type="journal article" date="2019" name="Nat. Plants">
        <title>Genome sequencing of Musa balbisiana reveals subgenome evolution and function divergence in polyploid bananas.</title>
        <authorList>
            <person name="Yao X."/>
        </authorList>
    </citation>
    <scope>NUCLEOTIDE SEQUENCE [LARGE SCALE GENOMIC DNA]</scope>
    <source>
        <strain evidence="6">cv. DH-PKW</strain>
        <tissue evidence="5">Leaves</tissue>
    </source>
</reference>
<comment type="caution">
    <text evidence="5">The sequence shown here is derived from an EMBL/GenBank/DDBJ whole genome shotgun (WGS) entry which is preliminary data.</text>
</comment>
<feature type="region of interest" description="Disordered" evidence="3">
    <location>
        <begin position="1"/>
        <end position="68"/>
    </location>
</feature>
<organism evidence="5 6">
    <name type="scientific">Musa balbisiana</name>
    <name type="common">Banana</name>
    <dbReference type="NCBI Taxonomy" id="52838"/>
    <lineage>
        <taxon>Eukaryota</taxon>
        <taxon>Viridiplantae</taxon>
        <taxon>Streptophyta</taxon>
        <taxon>Embryophyta</taxon>
        <taxon>Tracheophyta</taxon>
        <taxon>Spermatophyta</taxon>
        <taxon>Magnoliopsida</taxon>
        <taxon>Liliopsida</taxon>
        <taxon>Zingiberales</taxon>
        <taxon>Musaceae</taxon>
        <taxon>Musa</taxon>
    </lineage>
</organism>
<evidence type="ECO:0000313" key="5">
    <source>
        <dbReference type="EMBL" id="THU69671.1"/>
    </source>
</evidence>
<accession>A0A4S8K4B3</accession>
<keyword evidence="6" id="KW-1185">Reference proteome</keyword>
<dbReference type="PANTHER" id="PTHR31234">
    <property type="entry name" value="LATE EMBRYOGENESIS ABUNDANT (LEA) HYDROXYPROLINE-RICH GLYCOPROTEIN FAMILY"/>
    <property type="match status" value="1"/>
</dbReference>
<protein>
    <submittedName>
        <fullName evidence="5">Uncharacterized protein</fullName>
    </submittedName>
</protein>
<name>A0A4S8K4B3_MUSBA</name>